<reference evidence="3" key="1">
    <citation type="submission" date="2017-09" db="EMBL/GenBank/DDBJ databases">
        <title>Depth-based differentiation of microbial function through sediment-hosted aquifers and enrichment of novel symbionts in the deep terrestrial subsurface.</title>
        <authorList>
            <person name="Probst A.J."/>
            <person name="Ladd B."/>
            <person name="Jarett J.K."/>
            <person name="Geller-Mcgrath D.E."/>
            <person name="Sieber C.M.K."/>
            <person name="Emerson J.B."/>
            <person name="Anantharaman K."/>
            <person name="Thomas B.C."/>
            <person name="Malmstrom R."/>
            <person name="Stieglmeier M."/>
            <person name="Klingl A."/>
            <person name="Woyke T."/>
            <person name="Ryan C.M."/>
            <person name="Banfield J.F."/>
        </authorList>
    </citation>
    <scope>NUCLEOTIDE SEQUENCE [LARGE SCALE GENOMIC DNA]</scope>
</reference>
<dbReference type="AlphaFoldDB" id="A0A2M7BQZ5"/>
<dbReference type="Gene3D" id="3.90.550.10">
    <property type="entry name" value="Spore Coat Polysaccharide Biosynthesis Protein SpsA, Chain A"/>
    <property type="match status" value="1"/>
</dbReference>
<dbReference type="Pfam" id="PF00535">
    <property type="entry name" value="Glycos_transf_2"/>
    <property type="match status" value="1"/>
</dbReference>
<dbReference type="PANTHER" id="PTHR43685">
    <property type="entry name" value="GLYCOSYLTRANSFERASE"/>
    <property type="match status" value="1"/>
</dbReference>
<accession>A0A2M7BQZ5</accession>
<evidence type="ECO:0000313" key="3">
    <source>
        <dbReference type="Proteomes" id="UP000230119"/>
    </source>
</evidence>
<name>A0A2M7BQZ5_9BACT</name>
<dbReference type="PANTHER" id="PTHR43685:SF2">
    <property type="entry name" value="GLYCOSYLTRANSFERASE 2-LIKE DOMAIN-CONTAINING PROTEIN"/>
    <property type="match status" value="1"/>
</dbReference>
<dbReference type="SUPFAM" id="SSF53448">
    <property type="entry name" value="Nucleotide-diphospho-sugar transferases"/>
    <property type="match status" value="1"/>
</dbReference>
<feature type="domain" description="Glycosyltransferase 2-like" evidence="1">
    <location>
        <begin position="7"/>
        <end position="137"/>
    </location>
</feature>
<evidence type="ECO:0000259" key="1">
    <source>
        <dbReference type="Pfam" id="PF00535"/>
    </source>
</evidence>
<dbReference type="InterPro" id="IPR029044">
    <property type="entry name" value="Nucleotide-diphossugar_trans"/>
</dbReference>
<dbReference type="InterPro" id="IPR001173">
    <property type="entry name" value="Glyco_trans_2-like"/>
</dbReference>
<dbReference type="CDD" id="cd00761">
    <property type="entry name" value="Glyco_tranf_GTA_type"/>
    <property type="match status" value="1"/>
</dbReference>
<comment type="caution">
    <text evidence="2">The sequence shown here is derived from an EMBL/GenBank/DDBJ whole genome shotgun (WGS) entry which is preliminary data.</text>
</comment>
<dbReference type="InterPro" id="IPR050834">
    <property type="entry name" value="Glycosyltransf_2"/>
</dbReference>
<gene>
    <name evidence="2" type="ORF">COS52_05555</name>
</gene>
<dbReference type="EMBL" id="PEVA01000232">
    <property type="protein sequence ID" value="PIV07898.1"/>
    <property type="molecule type" value="Genomic_DNA"/>
</dbReference>
<organism evidence="2 3">
    <name type="scientific">Candidatus Roizmanbacteria bacterium CG03_land_8_20_14_0_80_39_12</name>
    <dbReference type="NCBI Taxonomy" id="1974847"/>
    <lineage>
        <taxon>Bacteria</taxon>
        <taxon>Candidatus Roizmaniibacteriota</taxon>
    </lineage>
</organism>
<protein>
    <recommendedName>
        <fullName evidence="1">Glycosyltransferase 2-like domain-containing protein</fullName>
    </recommendedName>
</protein>
<evidence type="ECO:0000313" key="2">
    <source>
        <dbReference type="EMBL" id="PIV07898.1"/>
    </source>
</evidence>
<dbReference type="Proteomes" id="UP000230119">
    <property type="component" value="Unassembled WGS sequence"/>
</dbReference>
<proteinExistence type="predicted"/>
<sequence length="282" mass="33120">MSISGVTVVVVSYNQGAFLRQAIDSVLHQTLNVDKLIIINNGSLDATDEIAREYLSLYYPTIEYHPYHHNRGQLFAFNRGLELATTDYTCFLDADDELDHTYIAKLLYGFSKNKTAAISYSNTLLFGPREKSAWLSFPTEWRKKEGSSYTLHHPSYSDSMKYEIKRNNYINNAAIFKTNLAKEVGGFVEHNRYDIHHFLWYRLFDAGHTAIHIPHILYRYRQHSIMQAHWLWMMRKIEASNPEDQHILYFQEEIERLKNSPFYKTEQVLARLADNFKCDCEK</sequence>